<sequence length="346" mass="38170">MQTLIQKTEALFGPSIGYLLRRWYWILLSGLLIGLLGILLAWVAKPNYISRLSFSVDEDNGIANNFGSLAASFGLDLGSPGGVFAGENIIELVKSRRIIEGALLSPTTYNGKQLPLVEYYLQQNPDEGKKKRPVYSLQQARSNYSREQDSLLGVIYKGLVEGGLYVGKVDKKLSIIEIQATTGNEKFSKEFTENLMAEISRFYVDSKTSRSRNNVALLQKKADSIRSVLYGSISARAAILDANMNPTFQAPMAGVQRKQTDMAVLSAAYGEILKNLEGAKYALSKETPLVQIIDVPIYPLKMKKPGRLIYGLAGGFIGSICAAFFLYFMLMLKRIGSSPKQPLVEL</sequence>
<evidence type="ECO:0000313" key="2">
    <source>
        <dbReference type="EMBL" id="QGW27022.1"/>
    </source>
</evidence>
<feature type="transmembrane region" description="Helical" evidence="1">
    <location>
        <begin position="308"/>
        <end position="330"/>
    </location>
</feature>
<dbReference type="RefSeq" id="WP_157476352.1">
    <property type="nucleotide sequence ID" value="NZ_CP046566.1"/>
</dbReference>
<dbReference type="GO" id="GO:0005886">
    <property type="term" value="C:plasma membrane"/>
    <property type="evidence" value="ECO:0007669"/>
    <property type="project" value="TreeGrafter"/>
</dbReference>
<keyword evidence="1" id="KW-0812">Transmembrane</keyword>
<feature type="transmembrane region" description="Helical" evidence="1">
    <location>
        <begin position="23"/>
        <end position="44"/>
    </location>
</feature>
<dbReference type="EMBL" id="CP046566">
    <property type="protein sequence ID" value="QGW27022.1"/>
    <property type="molecule type" value="Genomic_DNA"/>
</dbReference>
<evidence type="ECO:0000256" key="1">
    <source>
        <dbReference type="SAM" id="Phobius"/>
    </source>
</evidence>
<dbReference type="PANTHER" id="PTHR32309:SF13">
    <property type="entry name" value="FERRIC ENTEROBACTIN TRANSPORT PROTEIN FEPE"/>
    <property type="match status" value="1"/>
</dbReference>
<dbReference type="KEGG" id="fls:GLV81_01900"/>
<keyword evidence="1" id="KW-0472">Membrane</keyword>
<dbReference type="GO" id="GO:0004713">
    <property type="term" value="F:protein tyrosine kinase activity"/>
    <property type="evidence" value="ECO:0007669"/>
    <property type="project" value="TreeGrafter"/>
</dbReference>
<dbReference type="Proteomes" id="UP000426027">
    <property type="component" value="Chromosome"/>
</dbReference>
<keyword evidence="1" id="KW-1133">Transmembrane helix</keyword>
<dbReference type="InterPro" id="IPR050445">
    <property type="entry name" value="Bact_polysacc_biosynth/exp"/>
</dbReference>
<evidence type="ECO:0000313" key="3">
    <source>
        <dbReference type="Proteomes" id="UP000426027"/>
    </source>
</evidence>
<proteinExistence type="predicted"/>
<name>A0A6I6GJG7_9BACT</name>
<dbReference type="PANTHER" id="PTHR32309">
    <property type="entry name" value="TYROSINE-PROTEIN KINASE"/>
    <property type="match status" value="1"/>
</dbReference>
<reference evidence="2 3" key="1">
    <citation type="submission" date="2019-11" db="EMBL/GenBank/DDBJ databases">
        <authorList>
            <person name="Im W.T."/>
        </authorList>
    </citation>
    <scope>NUCLEOTIDE SEQUENCE [LARGE SCALE GENOMIC DNA]</scope>
    <source>
        <strain evidence="2 3">SB-02</strain>
    </source>
</reference>
<accession>A0A6I6GJG7</accession>
<gene>
    <name evidence="2" type="ORF">GLV81_01900</name>
</gene>
<protein>
    <submittedName>
        <fullName evidence="2">Lipopolysaccharide biosynthesis protein</fullName>
    </submittedName>
</protein>
<keyword evidence="3" id="KW-1185">Reference proteome</keyword>
<organism evidence="2 3">
    <name type="scientific">Phnomibacter ginsenosidimutans</name>
    <dbReference type="NCBI Taxonomy" id="2676868"/>
    <lineage>
        <taxon>Bacteria</taxon>
        <taxon>Pseudomonadati</taxon>
        <taxon>Bacteroidota</taxon>
        <taxon>Chitinophagia</taxon>
        <taxon>Chitinophagales</taxon>
        <taxon>Chitinophagaceae</taxon>
        <taxon>Phnomibacter</taxon>
    </lineage>
</organism>
<dbReference type="AlphaFoldDB" id="A0A6I6GJG7"/>